<keyword evidence="2" id="KW-1185">Reference proteome</keyword>
<dbReference type="RefSeq" id="WP_162843316.1">
    <property type="nucleotide sequence ID" value="NZ_RAQJ01000006.1"/>
</dbReference>
<dbReference type="Proteomes" id="UP000284892">
    <property type="component" value="Unassembled WGS sequence"/>
</dbReference>
<dbReference type="EMBL" id="RAQJ01000006">
    <property type="protein sequence ID" value="RKE90985.1"/>
    <property type="molecule type" value="Genomic_DNA"/>
</dbReference>
<accession>A0A420DF11</accession>
<name>A0A420DF11_9FLAO</name>
<comment type="caution">
    <text evidence="1">The sequence shown here is derived from an EMBL/GenBank/DDBJ whole genome shotgun (WGS) entry which is preliminary data.</text>
</comment>
<dbReference type="AlphaFoldDB" id="A0A420DF11"/>
<proteinExistence type="predicted"/>
<organism evidence="1 2">
    <name type="scientific">Ichthyenterobacterium magnum</name>
    <dbReference type="NCBI Taxonomy" id="1230530"/>
    <lineage>
        <taxon>Bacteria</taxon>
        <taxon>Pseudomonadati</taxon>
        <taxon>Bacteroidota</taxon>
        <taxon>Flavobacteriia</taxon>
        <taxon>Flavobacteriales</taxon>
        <taxon>Flavobacteriaceae</taxon>
        <taxon>Ichthyenterobacterium</taxon>
    </lineage>
</organism>
<gene>
    <name evidence="1" type="ORF">BXY80_2575</name>
</gene>
<reference evidence="1 2" key="1">
    <citation type="submission" date="2018-09" db="EMBL/GenBank/DDBJ databases">
        <title>Genomic Encyclopedia of Archaeal and Bacterial Type Strains, Phase II (KMG-II): from individual species to whole genera.</title>
        <authorList>
            <person name="Goeker M."/>
        </authorList>
    </citation>
    <scope>NUCLEOTIDE SEQUENCE [LARGE SCALE GENOMIC DNA]</scope>
    <source>
        <strain evidence="1 2">DSM 26283</strain>
    </source>
</reference>
<evidence type="ECO:0008006" key="3">
    <source>
        <dbReference type="Google" id="ProtNLM"/>
    </source>
</evidence>
<evidence type="ECO:0000313" key="2">
    <source>
        <dbReference type="Proteomes" id="UP000284892"/>
    </source>
</evidence>
<evidence type="ECO:0000313" key="1">
    <source>
        <dbReference type="EMBL" id="RKE90985.1"/>
    </source>
</evidence>
<protein>
    <recommendedName>
        <fullName evidence="3">Glycine dehydrogenase</fullName>
    </recommendedName>
</protein>
<sequence>MKKSILFISCEEAHHICDKSQYGEASIWEKFKLNLRLSWCRISRAYTKKNRALTKAVNNSDVDCLKDNERNDLKTKFDSQLHNQN</sequence>